<dbReference type="EMBL" id="NSLY01000019">
    <property type="protein sequence ID" value="PDP60025.1"/>
    <property type="molecule type" value="Genomic_DNA"/>
</dbReference>
<organism evidence="2 3">
    <name type="scientific">Prevotella intermedia</name>
    <dbReference type="NCBI Taxonomy" id="28131"/>
    <lineage>
        <taxon>Bacteria</taxon>
        <taxon>Pseudomonadati</taxon>
        <taxon>Bacteroidota</taxon>
        <taxon>Bacteroidia</taxon>
        <taxon>Bacteroidales</taxon>
        <taxon>Prevotellaceae</taxon>
        <taxon>Prevotella</taxon>
    </lineage>
</organism>
<reference evidence="2 3" key="1">
    <citation type="submission" date="2017-09" db="EMBL/GenBank/DDBJ databases">
        <title>Phase variable restriction modification systems are present in the genome sequences of periodontal pathogens Prevotella intermedia, Tannerella forsythia and Porphyromonas gingivalis.</title>
        <authorList>
            <person name="Haigh R.D."/>
            <person name="Crawford L."/>
            <person name="Ralph J."/>
            <person name="Wanford J."/>
            <person name="Vartoukian S.R."/>
            <person name="Hijazib K."/>
            <person name="Wade W."/>
            <person name="Oggioni M.R."/>
        </authorList>
    </citation>
    <scope>NUCLEOTIDE SEQUENCE [LARGE SCALE GENOMIC DNA]</scope>
    <source>
        <strain evidence="2 3">WW2834</strain>
    </source>
</reference>
<evidence type="ECO:0000313" key="2">
    <source>
        <dbReference type="EMBL" id="PDP60025.1"/>
    </source>
</evidence>
<dbReference type="AlphaFoldDB" id="A0A2A6EEY6"/>
<keyword evidence="1" id="KW-0472">Membrane</keyword>
<feature type="transmembrane region" description="Helical" evidence="1">
    <location>
        <begin position="51"/>
        <end position="69"/>
    </location>
</feature>
<evidence type="ECO:0000313" key="3">
    <source>
        <dbReference type="Proteomes" id="UP000219058"/>
    </source>
</evidence>
<protein>
    <submittedName>
        <fullName evidence="2">Uncharacterized protein</fullName>
    </submittedName>
</protein>
<keyword evidence="1" id="KW-0812">Transmembrane</keyword>
<evidence type="ECO:0000256" key="1">
    <source>
        <dbReference type="SAM" id="Phobius"/>
    </source>
</evidence>
<comment type="caution">
    <text evidence="2">The sequence shown here is derived from an EMBL/GenBank/DDBJ whole genome shotgun (WGS) entry which is preliminary data.</text>
</comment>
<dbReference type="Proteomes" id="UP000219058">
    <property type="component" value="Unassembled WGS sequence"/>
</dbReference>
<accession>A0A2A6EEY6</accession>
<proteinExistence type="predicted"/>
<name>A0A2A6EEY6_PREIN</name>
<sequence length="72" mass="8586">MAKVHFRSYNDNKMVLFSQRIDKDTSEGDPVRLLNRQKTERKTKLFYTQRGVLQSLFVILHLLIVSIYYPKP</sequence>
<keyword evidence="1" id="KW-1133">Transmembrane helix</keyword>
<gene>
    <name evidence="2" type="ORF">CLI71_07795</name>
</gene>